<protein>
    <submittedName>
        <fullName evidence="3">Hypothetical_protein</fullName>
    </submittedName>
</protein>
<feature type="transmembrane region" description="Helical" evidence="1">
    <location>
        <begin position="510"/>
        <end position="527"/>
    </location>
</feature>
<keyword evidence="1" id="KW-0812">Transmembrane</keyword>
<evidence type="ECO:0000256" key="1">
    <source>
        <dbReference type="SAM" id="Phobius"/>
    </source>
</evidence>
<evidence type="ECO:0000313" key="3">
    <source>
        <dbReference type="EMBL" id="CAL6066369.1"/>
    </source>
</evidence>
<dbReference type="AlphaFoldDB" id="A0AA86PXR5"/>
<reference evidence="2" key="1">
    <citation type="submission" date="2023-06" db="EMBL/GenBank/DDBJ databases">
        <authorList>
            <person name="Kurt Z."/>
        </authorList>
    </citation>
    <scope>NUCLEOTIDE SEQUENCE</scope>
</reference>
<feature type="transmembrane region" description="Helical" evidence="1">
    <location>
        <begin position="553"/>
        <end position="572"/>
    </location>
</feature>
<keyword evidence="1" id="KW-0472">Membrane</keyword>
<name>A0AA86PXR5_9EUKA</name>
<feature type="transmembrane region" description="Helical" evidence="1">
    <location>
        <begin position="119"/>
        <end position="136"/>
    </location>
</feature>
<organism evidence="2">
    <name type="scientific">Hexamita inflata</name>
    <dbReference type="NCBI Taxonomy" id="28002"/>
    <lineage>
        <taxon>Eukaryota</taxon>
        <taxon>Metamonada</taxon>
        <taxon>Diplomonadida</taxon>
        <taxon>Hexamitidae</taxon>
        <taxon>Hexamitinae</taxon>
        <taxon>Hexamita</taxon>
    </lineage>
</organism>
<feature type="transmembrane region" description="Helical" evidence="1">
    <location>
        <begin position="593"/>
        <end position="612"/>
    </location>
</feature>
<proteinExistence type="predicted"/>
<feature type="transmembrane region" description="Helical" evidence="1">
    <location>
        <begin position="142"/>
        <end position="162"/>
    </location>
</feature>
<evidence type="ECO:0000313" key="2">
    <source>
        <dbReference type="EMBL" id="CAI9946072.1"/>
    </source>
</evidence>
<reference evidence="3 4" key="2">
    <citation type="submission" date="2024-07" db="EMBL/GenBank/DDBJ databases">
        <authorList>
            <person name="Akdeniz Z."/>
        </authorList>
    </citation>
    <scope>NUCLEOTIDE SEQUENCE [LARGE SCALE GENOMIC DNA]</scope>
</reference>
<dbReference type="Proteomes" id="UP001642409">
    <property type="component" value="Unassembled WGS sequence"/>
</dbReference>
<accession>A0AA86PXR5</accession>
<sequence>MKASKYNVNRVLYEITLYIIFSVLQLQYAIVCSIHNIQTKVQYAAMKSIKLLVLALIFSKLRGKHLKLENLRIQIIAVECVSVLLTPITNQFFRLDTAVIEAGSLYIIGLFAVQTSHEFLRFVLFAFVYGFLYIFNCWFQSGVYWFSATGVSMFIILLFYFYQERDQNSCIVESEVLKTNKKKFESLFQSHYSQYINEMGESENKQMNTICASIRINFNPKIDQLVQFSRIVEQLCGEYQVKIIAASSKQFQFIVSEEASIQKKFDQALQLCSGAQAIARNLNMTVSAGVAFGEIRPVKQIFGNLQYKLFHGDVLELTDFVSQHSFDEILVDATSLYKDLKPPNNRDSKFQHFLEPNFKYKPDVREIQYRGEARVIAVAEPMENMNKQLLQVLMKNSQVAEATLDYQDIAASSDHPTDNKFDSDSQSITVFTEKSKQMNTQPTINEAVNTIHMVKENQIQIQSDEQVSFKQMLLKQYKEFVQINNIVKIDAISINLGNNLMQNLSHIGSYYLACVSSTFLLIQYNILFNQIDNNSIYIHDQITLQTWLNTQQYLFSGVILVQLLCVVPYFVFNFRTKLNHKMVKTMKSVDLAIQKLLFVITVIWYITILYSFQTMLRVVKNYSHLKQVSECAQTILWTITIYIAHNFNQTISVNSQHPLQISLNFKVFITIELVHWLMVFREHPAMALAMLFVQAEQLPVQVYKYFVAVGNIHDLNTIRLYLKKQASILSRHRLPLQVNSELLLLTGSHSVLQQDIAGDLMVKYEKLQKLSEADSDDKALLVCLHQKAKHQLPEAPVVHVNGCVIFQTELDFESADKTNEILAELHGVFGERVSMLRSARTSATWISYTNKDLYTHVKAVLGGLFQVLQKHPSVGVKMAAGDLKGIALCYENVFCEMVGEAADEIQHFGSTQGRVKVAKKFWEWFVSKQTQDVQPLQFQKKYIDYGIQVELWK</sequence>
<dbReference type="EMBL" id="CAXDID020000260">
    <property type="protein sequence ID" value="CAL6066369.1"/>
    <property type="molecule type" value="Genomic_DNA"/>
</dbReference>
<comment type="caution">
    <text evidence="2">The sequence shown here is derived from an EMBL/GenBank/DDBJ whole genome shotgun (WGS) entry which is preliminary data.</text>
</comment>
<evidence type="ECO:0000313" key="4">
    <source>
        <dbReference type="Proteomes" id="UP001642409"/>
    </source>
</evidence>
<keyword evidence="4" id="KW-1185">Reference proteome</keyword>
<feature type="transmembrane region" description="Helical" evidence="1">
    <location>
        <begin position="12"/>
        <end position="30"/>
    </location>
</feature>
<gene>
    <name evidence="2" type="ORF">HINF_LOCUS33717</name>
    <name evidence="3" type="ORF">HINF_LOCUS52286</name>
</gene>
<dbReference type="EMBL" id="CATOUU010000756">
    <property type="protein sequence ID" value="CAI9946072.1"/>
    <property type="molecule type" value="Genomic_DNA"/>
</dbReference>
<keyword evidence="1" id="KW-1133">Transmembrane helix</keyword>